<reference evidence="1" key="2">
    <citation type="submission" date="2021-04" db="EMBL/GenBank/DDBJ databases">
        <authorList>
            <person name="Gilroy R."/>
        </authorList>
    </citation>
    <scope>NUCLEOTIDE SEQUENCE</scope>
    <source>
        <strain evidence="1">B3-3758</strain>
    </source>
</reference>
<dbReference type="Proteomes" id="UP000824236">
    <property type="component" value="Unassembled WGS sequence"/>
</dbReference>
<evidence type="ECO:0000313" key="2">
    <source>
        <dbReference type="Proteomes" id="UP000824236"/>
    </source>
</evidence>
<accession>A0A9E2NMT1</accession>
<comment type="caution">
    <text evidence="1">The sequence shown here is derived from an EMBL/GenBank/DDBJ whole genome shotgun (WGS) entry which is preliminary data.</text>
</comment>
<reference evidence="1" key="1">
    <citation type="journal article" date="2021" name="PeerJ">
        <title>Extensive microbial diversity within the chicken gut microbiome revealed by metagenomics and culture.</title>
        <authorList>
            <person name="Gilroy R."/>
            <person name="Ravi A."/>
            <person name="Getino M."/>
            <person name="Pursley I."/>
            <person name="Horton D.L."/>
            <person name="Alikhan N.F."/>
            <person name="Baker D."/>
            <person name="Gharbi K."/>
            <person name="Hall N."/>
            <person name="Watson M."/>
            <person name="Adriaenssens E.M."/>
            <person name="Foster-Nyarko E."/>
            <person name="Jarju S."/>
            <person name="Secka A."/>
            <person name="Antonio M."/>
            <person name="Oren A."/>
            <person name="Chaudhuri R.R."/>
            <person name="La Ragione R."/>
            <person name="Hildebrand F."/>
            <person name="Pallen M.J."/>
        </authorList>
    </citation>
    <scope>NUCLEOTIDE SEQUENCE</scope>
    <source>
        <strain evidence="1">B3-3758</strain>
    </source>
</reference>
<dbReference type="EMBL" id="JAHLFO010000020">
    <property type="protein sequence ID" value="MBU3813285.1"/>
    <property type="molecule type" value="Genomic_DNA"/>
</dbReference>
<sequence>MRKRLNSICLCVVLLVGMCIPAELWAQRPDFTTWLNLGAEYELRHSGFTLESGLEWRTEDRFRQTDRVGWNVDGSYKLLPWLKVGMGYELHLRNLDEEEWGFRHRYKLQATLSTRVWSRLKVSLREKFQHTLDGDEENELRLRTRLKLAYDVPRSGLEPYVSVEMYNGLARGEHFDVTRVRYRGGLEFPVIGRWEGELFYIYQDEPDKAKHVLGVGCVYKF</sequence>
<name>A0A9E2NMT1_9BACE</name>
<evidence type="ECO:0000313" key="1">
    <source>
        <dbReference type="EMBL" id="MBU3813285.1"/>
    </source>
</evidence>
<dbReference type="InterPro" id="IPR019619">
    <property type="entry name" value="DUF2490"/>
</dbReference>
<dbReference type="AlphaFoldDB" id="A0A9E2NMT1"/>
<proteinExistence type="predicted"/>
<protein>
    <submittedName>
        <fullName evidence="1">DUF2490 domain-containing protein</fullName>
    </submittedName>
</protein>
<gene>
    <name evidence="1" type="ORF">H9791_02085</name>
</gene>
<organism evidence="1 2">
    <name type="scientific">Candidatus Bacteroides intestinipullorum</name>
    <dbReference type="NCBI Taxonomy" id="2838471"/>
    <lineage>
        <taxon>Bacteria</taxon>
        <taxon>Pseudomonadati</taxon>
        <taxon>Bacteroidota</taxon>
        <taxon>Bacteroidia</taxon>
        <taxon>Bacteroidales</taxon>
        <taxon>Bacteroidaceae</taxon>
        <taxon>Bacteroides</taxon>
    </lineage>
</organism>
<dbReference type="Pfam" id="PF10677">
    <property type="entry name" value="DUF2490"/>
    <property type="match status" value="1"/>
</dbReference>